<comment type="caution">
    <text evidence="1">The sequence shown here is derived from an EMBL/GenBank/DDBJ whole genome shotgun (WGS) entry which is preliminary data.</text>
</comment>
<keyword evidence="2" id="KW-1185">Reference proteome</keyword>
<reference evidence="1 2" key="1">
    <citation type="journal article" date="2020" name="Int. J. Syst. Evol. Microbiol.">
        <title>Novel acetic acid bacteria from cider fermentations: Acetobacter conturbans sp. nov. and Acetobacter fallax sp. nov.</title>
        <authorList>
            <person name="Sombolestani A.S."/>
            <person name="Cleenwerck I."/>
            <person name="Cnockaert M."/>
            <person name="Borremans W."/>
            <person name="Wieme A.D."/>
            <person name="De Vuyst L."/>
            <person name="Vandamme P."/>
        </authorList>
    </citation>
    <scope>NUCLEOTIDE SEQUENCE [LARGE SCALE GENOMIC DNA]</scope>
    <source>
        <strain evidence="1 2">LMG 1637</strain>
    </source>
</reference>
<dbReference type="Proteomes" id="UP000615326">
    <property type="component" value="Unassembled WGS sequence"/>
</dbReference>
<organism evidence="1 2">
    <name type="scientific">Acetobacter fallax</name>
    <dbReference type="NCBI Taxonomy" id="1737473"/>
    <lineage>
        <taxon>Bacteria</taxon>
        <taxon>Pseudomonadati</taxon>
        <taxon>Pseudomonadota</taxon>
        <taxon>Alphaproteobacteria</taxon>
        <taxon>Acetobacterales</taxon>
        <taxon>Acetobacteraceae</taxon>
        <taxon>Acetobacter</taxon>
    </lineage>
</organism>
<dbReference type="EMBL" id="WOSW01000077">
    <property type="protein sequence ID" value="NHO34349.1"/>
    <property type="molecule type" value="Genomic_DNA"/>
</dbReference>
<dbReference type="RefSeq" id="WP_173578753.1">
    <property type="nucleotide sequence ID" value="NZ_WOSW01000077.1"/>
</dbReference>
<evidence type="ECO:0000313" key="1">
    <source>
        <dbReference type="EMBL" id="NHO34349.1"/>
    </source>
</evidence>
<name>A0ABX0KGP6_9PROT</name>
<protein>
    <submittedName>
        <fullName evidence="1">Uncharacterized protein</fullName>
    </submittedName>
</protein>
<gene>
    <name evidence="1" type="ORF">GOB84_17875</name>
</gene>
<proteinExistence type="predicted"/>
<sequence length="466" mass="51503">MHELLGTSRVQSGIVELLRTGSMAFPSPIDGKAMSARHSLILNRNMYAYRCLDEASGTVMYVIAGEAYLRPVCLFIPEGRLCVSFSVDAIQGQMPGMWQEFANRVVRHGDLLVRYFALKETRPLHAWQGSTSIHLGHILWNDISGIAAMIPQVSDDQLPRFAVYDAADHPEMYGPLDEIFPRLRGLVDRRHTYLEAEIPDFYRRGQVVFRSSSFFVSRMVRDSILACVKPMAPDSPAAVCARAHQAGIPVVMFGLRVENRTVVELEHFCLHRIDCLASSLGRAILVIDGHNSYPGEPENVVWSHGEHGATRPPIVIERDLVAAMQTRAEGTELLIASTIGLPLSESLACGKESDVLVTMWGAGLAKYRWVCNIPGVVLTSKYGLNHRGDLPLYHSPRYMEDASPLAFVPEDMITDAPDAPLLVDLGGVNPSIANFHVDERRAFAFIRAVIERACTTGKQRDEVGGG</sequence>
<accession>A0ABX0KGP6</accession>
<evidence type="ECO:0000313" key="2">
    <source>
        <dbReference type="Proteomes" id="UP000615326"/>
    </source>
</evidence>